<evidence type="ECO:0000256" key="1">
    <source>
        <dbReference type="SAM" id="MobiDB-lite"/>
    </source>
</evidence>
<protein>
    <submittedName>
        <fullName evidence="2">Uncharacterized protein</fullName>
    </submittedName>
</protein>
<dbReference type="AlphaFoldDB" id="A0A6C0JF83"/>
<name>A0A6C0JF83_9ZZZZ</name>
<organism evidence="2">
    <name type="scientific">viral metagenome</name>
    <dbReference type="NCBI Taxonomy" id="1070528"/>
    <lineage>
        <taxon>unclassified sequences</taxon>
        <taxon>metagenomes</taxon>
        <taxon>organismal metagenomes</taxon>
    </lineage>
</organism>
<reference evidence="2" key="1">
    <citation type="journal article" date="2020" name="Nature">
        <title>Giant virus diversity and host interactions through global metagenomics.</title>
        <authorList>
            <person name="Schulz F."/>
            <person name="Roux S."/>
            <person name="Paez-Espino D."/>
            <person name="Jungbluth S."/>
            <person name="Walsh D.A."/>
            <person name="Denef V.J."/>
            <person name="McMahon K.D."/>
            <person name="Konstantinidis K.T."/>
            <person name="Eloe-Fadrosh E.A."/>
            <person name="Kyrpides N.C."/>
            <person name="Woyke T."/>
        </authorList>
    </citation>
    <scope>NUCLEOTIDE SEQUENCE</scope>
    <source>
        <strain evidence="2">GVMAG-M-3300027708-20</strain>
    </source>
</reference>
<feature type="compositionally biased region" description="Basic and acidic residues" evidence="1">
    <location>
        <begin position="88"/>
        <end position="106"/>
    </location>
</feature>
<feature type="region of interest" description="Disordered" evidence="1">
    <location>
        <begin position="85"/>
        <end position="112"/>
    </location>
</feature>
<sequence>MFTNKNKCFSIKTPFTKEISKKEYMDMYFEAERYYQKKLEKLGTKFDEKDTIITRQAGLIMHLIRIEQDLTEQIKSAQELNNELNNELNKDDDKELCDGSEKENKTGNKLSLPQMCSIM</sequence>
<accession>A0A6C0JF83</accession>
<proteinExistence type="predicted"/>
<evidence type="ECO:0000313" key="2">
    <source>
        <dbReference type="EMBL" id="QHU04063.1"/>
    </source>
</evidence>
<dbReference type="EMBL" id="MN740390">
    <property type="protein sequence ID" value="QHU04063.1"/>
    <property type="molecule type" value="Genomic_DNA"/>
</dbReference>